<feature type="transmembrane region" description="Helical" evidence="5">
    <location>
        <begin position="410"/>
        <end position="428"/>
    </location>
</feature>
<protein>
    <submittedName>
        <fullName evidence="6">APC family permease</fullName>
    </submittedName>
</protein>
<accession>A0ABU4MWD6</accession>
<dbReference type="Pfam" id="PF13520">
    <property type="entry name" value="AA_permease_2"/>
    <property type="match status" value="1"/>
</dbReference>
<evidence type="ECO:0000256" key="2">
    <source>
        <dbReference type="ARBA" id="ARBA00022692"/>
    </source>
</evidence>
<feature type="transmembrane region" description="Helical" evidence="5">
    <location>
        <begin position="240"/>
        <end position="263"/>
    </location>
</feature>
<feature type="transmembrane region" description="Helical" evidence="5">
    <location>
        <begin position="168"/>
        <end position="185"/>
    </location>
</feature>
<gene>
    <name evidence="6" type="ORF">PV383_31970</name>
</gene>
<reference evidence="6 7" key="1">
    <citation type="journal article" date="2023" name="Microb. Genom.">
        <title>Mesoterricola silvestris gen. nov., sp. nov., Mesoterricola sediminis sp. nov., Geothrix oryzae sp. nov., Geothrix edaphica sp. nov., Geothrix rubra sp. nov., and Geothrix limicola sp. nov., six novel members of Acidobacteriota isolated from soils.</title>
        <authorList>
            <person name="Weisberg A.J."/>
            <person name="Pearce E."/>
            <person name="Kramer C.G."/>
            <person name="Chang J.H."/>
            <person name="Clarke C.R."/>
        </authorList>
    </citation>
    <scope>NUCLEOTIDE SEQUENCE [LARGE SCALE GENOMIC DNA]</scope>
    <source>
        <strain evidence="6 7">NE20-4-1</strain>
    </source>
</reference>
<feature type="transmembrane region" description="Helical" evidence="5">
    <location>
        <begin position="283"/>
        <end position="303"/>
    </location>
</feature>
<comment type="caution">
    <text evidence="6">The sequence shown here is derived from an EMBL/GenBank/DDBJ whole genome shotgun (WGS) entry which is preliminary data.</text>
</comment>
<evidence type="ECO:0000256" key="5">
    <source>
        <dbReference type="SAM" id="Phobius"/>
    </source>
</evidence>
<comment type="subcellular location">
    <subcellularLocation>
        <location evidence="1">Membrane</location>
        <topology evidence="1">Multi-pass membrane protein</topology>
    </subcellularLocation>
</comment>
<keyword evidence="2 5" id="KW-0812">Transmembrane</keyword>
<dbReference type="InterPro" id="IPR052962">
    <property type="entry name" value="AA_Transporter_AGT"/>
</dbReference>
<evidence type="ECO:0000256" key="3">
    <source>
        <dbReference type="ARBA" id="ARBA00022989"/>
    </source>
</evidence>
<feature type="transmembrane region" description="Helical" evidence="5">
    <location>
        <begin position="434"/>
        <end position="451"/>
    </location>
</feature>
<dbReference type="InterPro" id="IPR002293">
    <property type="entry name" value="AA/rel_permease1"/>
</dbReference>
<feature type="transmembrane region" description="Helical" evidence="5">
    <location>
        <begin position="44"/>
        <end position="65"/>
    </location>
</feature>
<proteinExistence type="predicted"/>
<dbReference type="EMBL" id="JARAWJ010000030">
    <property type="protein sequence ID" value="MDX3041769.1"/>
    <property type="molecule type" value="Genomic_DNA"/>
</dbReference>
<keyword evidence="4 5" id="KW-0472">Membrane</keyword>
<dbReference type="PANTHER" id="PTHR47547">
    <property type="match status" value="1"/>
</dbReference>
<dbReference type="PANTHER" id="PTHR47547:SF1">
    <property type="entry name" value="ASPARTATE-PROTON SYMPORTER"/>
    <property type="match status" value="1"/>
</dbReference>
<keyword evidence="7" id="KW-1185">Reference proteome</keyword>
<sequence length="549" mass="58642">MSASTDVAEYGLKRQLSRLNILQITINSIIGTGWLFSAMNAASIAGPAALLAWFVAIAILVLIAFNHAELGAMFSVAGGSARFVHYSHGTLAGFGIGWMAWIYGAATAPIEVQGVLSYAEGYTHLNLFHVDGTLTALGYGVAISLLAVFVVLNLFALKALGRVHNAVTWWKVGTILLVIVAILFARFEPSNFHSHGFAPYGFHGVLAAVAIGGIVFAYTGFEQAVQLGAETKNPGRNIPFALLGSLVVCSILYIGLQVAYIGALSPAELAHGWEGTTVDVTTGPFAALATSLGLGLIAAIVYIDSVVSPTGNGIAYVTSTARVTYGMGRNGYIPEVVTRVDKRGVPVIGVIISFVVGLLCLLPFPSWQSLLGFLTSATAMLWAGVPIALGSLRRSFPDAARPFRLRPAGLWAPLGFAAANLLVYWTGWETDWKVFVAIAIGYAVFFINRAFQQAEERPDLDFRSSWWVWVWILGTAAISYMGTFGQASHPSGLGYLSFPFWDTAVMVAFSLAVYYLAIRTRLPAEKARQYAPSDDELNLTPRAGAAGLG</sequence>
<evidence type="ECO:0000313" key="6">
    <source>
        <dbReference type="EMBL" id="MDX3041769.1"/>
    </source>
</evidence>
<feature type="transmembrane region" description="Helical" evidence="5">
    <location>
        <begin position="498"/>
        <end position="518"/>
    </location>
</feature>
<feature type="transmembrane region" description="Helical" evidence="5">
    <location>
        <begin position="345"/>
        <end position="364"/>
    </location>
</feature>
<feature type="transmembrane region" description="Helical" evidence="5">
    <location>
        <begin position="136"/>
        <end position="156"/>
    </location>
</feature>
<feature type="transmembrane region" description="Helical" evidence="5">
    <location>
        <begin position="21"/>
        <end position="38"/>
    </location>
</feature>
<dbReference type="RefSeq" id="WP_193381714.1">
    <property type="nucleotide sequence ID" value="NZ_JABXWF010000025.1"/>
</dbReference>
<evidence type="ECO:0000256" key="4">
    <source>
        <dbReference type="ARBA" id="ARBA00023136"/>
    </source>
</evidence>
<dbReference type="PIRSF" id="PIRSF006060">
    <property type="entry name" value="AA_transporter"/>
    <property type="match status" value="1"/>
</dbReference>
<name>A0ABU4MWD6_9ACTN</name>
<evidence type="ECO:0000313" key="7">
    <source>
        <dbReference type="Proteomes" id="UP001282474"/>
    </source>
</evidence>
<keyword evidence="3 5" id="KW-1133">Transmembrane helix</keyword>
<evidence type="ECO:0000256" key="1">
    <source>
        <dbReference type="ARBA" id="ARBA00004141"/>
    </source>
</evidence>
<feature type="transmembrane region" description="Helical" evidence="5">
    <location>
        <begin position="466"/>
        <end position="486"/>
    </location>
</feature>
<organism evidence="6 7">
    <name type="scientific">Streptomyces caniscabiei</name>
    <dbReference type="NCBI Taxonomy" id="2746961"/>
    <lineage>
        <taxon>Bacteria</taxon>
        <taxon>Bacillati</taxon>
        <taxon>Actinomycetota</taxon>
        <taxon>Actinomycetes</taxon>
        <taxon>Kitasatosporales</taxon>
        <taxon>Streptomycetaceae</taxon>
        <taxon>Streptomyces</taxon>
    </lineage>
</organism>
<feature type="transmembrane region" description="Helical" evidence="5">
    <location>
        <begin position="370"/>
        <end position="389"/>
    </location>
</feature>
<feature type="transmembrane region" description="Helical" evidence="5">
    <location>
        <begin position="86"/>
        <end position="106"/>
    </location>
</feature>
<dbReference type="Proteomes" id="UP001282474">
    <property type="component" value="Unassembled WGS sequence"/>
</dbReference>
<feature type="transmembrane region" description="Helical" evidence="5">
    <location>
        <begin position="197"/>
        <end position="219"/>
    </location>
</feature>
<dbReference type="Gene3D" id="1.20.1740.10">
    <property type="entry name" value="Amino acid/polyamine transporter I"/>
    <property type="match status" value="1"/>
</dbReference>